<feature type="transmembrane region" description="Helical" evidence="7">
    <location>
        <begin position="271"/>
        <end position="292"/>
    </location>
</feature>
<dbReference type="InterPro" id="IPR004681">
    <property type="entry name" value="TRAP_DctM"/>
</dbReference>
<dbReference type="PANTHER" id="PTHR33362">
    <property type="entry name" value="SIALIC ACID TRAP TRANSPORTER PERMEASE PROTEIN SIAT-RELATED"/>
    <property type="match status" value="1"/>
</dbReference>
<evidence type="ECO:0000259" key="8">
    <source>
        <dbReference type="Pfam" id="PF06808"/>
    </source>
</evidence>
<dbReference type="Proteomes" id="UP000199163">
    <property type="component" value="Unassembled WGS sequence"/>
</dbReference>
<keyword evidence="2" id="KW-1003">Cell membrane</keyword>
<feature type="transmembrane region" description="Helical" evidence="7">
    <location>
        <begin position="312"/>
        <end position="330"/>
    </location>
</feature>
<feature type="transmembrane region" description="Helical" evidence="7">
    <location>
        <begin position="171"/>
        <end position="191"/>
    </location>
</feature>
<dbReference type="GO" id="GO:0005886">
    <property type="term" value="C:plasma membrane"/>
    <property type="evidence" value="ECO:0007669"/>
    <property type="project" value="UniProtKB-SubCell"/>
</dbReference>
<feature type="transmembrane region" description="Helical" evidence="7">
    <location>
        <begin position="212"/>
        <end position="235"/>
    </location>
</feature>
<feature type="transmembrane region" description="Helical" evidence="7">
    <location>
        <begin position="392"/>
        <end position="415"/>
    </location>
</feature>
<proteinExistence type="predicted"/>
<accession>A0A1G8A6I8</accession>
<protein>
    <submittedName>
        <fullName evidence="9">TRAP transporter, DctM subunit</fullName>
    </submittedName>
</protein>
<organism evidence="9 10">
    <name type="scientific">Alteribacillus persepolensis</name>
    <dbReference type="NCBI Taxonomy" id="568899"/>
    <lineage>
        <taxon>Bacteria</taxon>
        <taxon>Bacillati</taxon>
        <taxon>Bacillota</taxon>
        <taxon>Bacilli</taxon>
        <taxon>Bacillales</taxon>
        <taxon>Bacillaceae</taxon>
        <taxon>Alteribacillus</taxon>
    </lineage>
</organism>
<dbReference type="EMBL" id="FNDK01000002">
    <property type="protein sequence ID" value="SDH16564.1"/>
    <property type="molecule type" value="Genomic_DNA"/>
</dbReference>
<sequence length="425" mass="46148">MILGFIAVFAVLLLIGLPIAYVLGVSTVFYIFQTDNLELLLSIPQRMTGGIQNYGLLAIPLFVLAGELMNKGGITTRLIRFAKDMVGHFRGGLAYVNVVTNMFLASIIGSANAQTAMMSRIMVPEMEKEGYNKEFSTALTSASSLLGPIIPPSLLFIIYGVTAEVSIGNMFIGGIIPGILLTIGFVILISFMAVKENFPKHNRVKVQELIKAFFVALPSLSIPFIIIFGILSGMFTPTESAAAASFLAMVIGGGLYKELKIKDFPKIFLNTAMYTSIVTFIIAMATIFGWVLSFEQVPQQLSEFMVSLTDNVYVFLFICIILFLLVGMVIEGMAAVIILVPILLPVAVNYGIDPIQFGIIMSINLAIGLITPPVGTVLFIASSITKVKFETLAKYVIPFVLVALIALLIIAYVPAVTTWLPSLWL</sequence>
<dbReference type="PIRSF" id="PIRSF006066">
    <property type="entry name" value="HI0050"/>
    <property type="match status" value="1"/>
</dbReference>
<evidence type="ECO:0000256" key="1">
    <source>
        <dbReference type="ARBA" id="ARBA00004429"/>
    </source>
</evidence>
<keyword evidence="3" id="KW-0997">Cell inner membrane</keyword>
<keyword evidence="10" id="KW-1185">Reference proteome</keyword>
<comment type="subcellular location">
    <subcellularLocation>
        <location evidence="1">Cell inner membrane</location>
        <topology evidence="1">Multi-pass membrane protein</topology>
    </subcellularLocation>
</comment>
<keyword evidence="6 7" id="KW-0472">Membrane</keyword>
<dbReference type="STRING" id="568899.SAMN05192534_10242"/>
<dbReference type="AlphaFoldDB" id="A0A1G8A6I8"/>
<feature type="transmembrane region" description="Helical" evidence="7">
    <location>
        <begin position="135"/>
        <end position="159"/>
    </location>
</feature>
<evidence type="ECO:0000256" key="5">
    <source>
        <dbReference type="ARBA" id="ARBA00022989"/>
    </source>
</evidence>
<dbReference type="OrthoDB" id="9785600at2"/>
<evidence type="ECO:0000256" key="6">
    <source>
        <dbReference type="ARBA" id="ARBA00023136"/>
    </source>
</evidence>
<reference evidence="9 10" key="1">
    <citation type="submission" date="2016-10" db="EMBL/GenBank/DDBJ databases">
        <authorList>
            <person name="de Groot N.N."/>
        </authorList>
    </citation>
    <scope>NUCLEOTIDE SEQUENCE [LARGE SCALE GENOMIC DNA]</scope>
    <source>
        <strain evidence="9 10">DSM 21632</strain>
    </source>
</reference>
<gene>
    <name evidence="9" type="ORF">SAMN05192534_10242</name>
</gene>
<feature type="transmembrane region" description="Helical" evidence="7">
    <location>
        <begin position="335"/>
        <end position="352"/>
    </location>
</feature>
<feature type="transmembrane region" description="Helical" evidence="7">
    <location>
        <begin position="53"/>
        <end position="74"/>
    </location>
</feature>
<evidence type="ECO:0000313" key="9">
    <source>
        <dbReference type="EMBL" id="SDH16564.1"/>
    </source>
</evidence>
<dbReference type="RefSeq" id="WP_091271225.1">
    <property type="nucleotide sequence ID" value="NZ_FNDK01000002.1"/>
</dbReference>
<keyword evidence="5 7" id="KW-1133">Transmembrane helix</keyword>
<dbReference type="NCBIfam" id="TIGR00786">
    <property type="entry name" value="dctM"/>
    <property type="match status" value="1"/>
</dbReference>
<evidence type="ECO:0000256" key="7">
    <source>
        <dbReference type="SAM" id="Phobius"/>
    </source>
</evidence>
<dbReference type="GO" id="GO:0022857">
    <property type="term" value="F:transmembrane transporter activity"/>
    <property type="evidence" value="ECO:0007669"/>
    <property type="project" value="TreeGrafter"/>
</dbReference>
<dbReference type="InterPro" id="IPR010656">
    <property type="entry name" value="DctM"/>
</dbReference>
<feature type="domain" description="TRAP C4-dicarboxylate transport system permease DctM subunit" evidence="8">
    <location>
        <begin position="7"/>
        <end position="415"/>
    </location>
</feature>
<feature type="transmembrane region" description="Helical" evidence="7">
    <location>
        <begin position="6"/>
        <end position="32"/>
    </location>
</feature>
<dbReference type="PANTHER" id="PTHR33362:SF2">
    <property type="entry name" value="TRAP TRANSPORTER LARGE PERMEASE PROTEIN"/>
    <property type="match status" value="1"/>
</dbReference>
<feature type="transmembrane region" description="Helical" evidence="7">
    <location>
        <begin position="241"/>
        <end position="259"/>
    </location>
</feature>
<name>A0A1G8A6I8_9BACI</name>
<evidence type="ECO:0000256" key="4">
    <source>
        <dbReference type="ARBA" id="ARBA00022692"/>
    </source>
</evidence>
<feature type="transmembrane region" description="Helical" evidence="7">
    <location>
        <begin position="94"/>
        <end position="114"/>
    </location>
</feature>
<evidence type="ECO:0000256" key="2">
    <source>
        <dbReference type="ARBA" id="ARBA00022475"/>
    </source>
</evidence>
<feature type="transmembrane region" description="Helical" evidence="7">
    <location>
        <begin position="358"/>
        <end position="380"/>
    </location>
</feature>
<evidence type="ECO:0000256" key="3">
    <source>
        <dbReference type="ARBA" id="ARBA00022519"/>
    </source>
</evidence>
<keyword evidence="4 7" id="KW-0812">Transmembrane</keyword>
<dbReference type="Pfam" id="PF06808">
    <property type="entry name" value="DctM"/>
    <property type="match status" value="1"/>
</dbReference>
<evidence type="ECO:0000313" key="10">
    <source>
        <dbReference type="Proteomes" id="UP000199163"/>
    </source>
</evidence>